<evidence type="ECO:0000256" key="3">
    <source>
        <dbReference type="SAM" id="MobiDB-lite"/>
    </source>
</evidence>
<dbReference type="InterPro" id="IPR050372">
    <property type="entry name" value="Neurexin-related_CASP"/>
</dbReference>
<feature type="domain" description="Laminin G" evidence="5">
    <location>
        <begin position="840"/>
        <end position="1036"/>
    </location>
</feature>
<dbReference type="InterPro" id="IPR036056">
    <property type="entry name" value="Fibrinogen-like_C"/>
</dbReference>
<proteinExistence type="predicted"/>
<dbReference type="PROSITE" id="PS51406">
    <property type="entry name" value="FIBRINOGEN_C_2"/>
    <property type="match status" value="1"/>
</dbReference>
<dbReference type="Gene3D" id="2.10.25.10">
    <property type="entry name" value="Laminin"/>
    <property type="match status" value="2"/>
</dbReference>
<evidence type="ECO:0000313" key="8">
    <source>
        <dbReference type="EMBL" id="CAG5131810.1"/>
    </source>
</evidence>
<dbReference type="SUPFAM" id="SSF56496">
    <property type="entry name" value="Fibrinogen C-terminal domain-like"/>
    <property type="match status" value="1"/>
</dbReference>
<dbReference type="Pfam" id="PF00008">
    <property type="entry name" value="EGF"/>
    <property type="match status" value="2"/>
</dbReference>
<keyword evidence="4" id="KW-0812">Transmembrane</keyword>
<organism evidence="8 9">
    <name type="scientific">Candidula unifasciata</name>
    <dbReference type="NCBI Taxonomy" id="100452"/>
    <lineage>
        <taxon>Eukaryota</taxon>
        <taxon>Metazoa</taxon>
        <taxon>Spiralia</taxon>
        <taxon>Lophotrochozoa</taxon>
        <taxon>Mollusca</taxon>
        <taxon>Gastropoda</taxon>
        <taxon>Heterobranchia</taxon>
        <taxon>Euthyneura</taxon>
        <taxon>Panpulmonata</taxon>
        <taxon>Eupulmonata</taxon>
        <taxon>Stylommatophora</taxon>
        <taxon>Helicina</taxon>
        <taxon>Helicoidea</taxon>
        <taxon>Geomitridae</taxon>
        <taxon>Candidula</taxon>
    </lineage>
</organism>
<dbReference type="PROSITE" id="PS50026">
    <property type="entry name" value="EGF_3"/>
    <property type="match status" value="3"/>
</dbReference>
<keyword evidence="4" id="KW-0472">Membrane</keyword>
<evidence type="ECO:0000259" key="5">
    <source>
        <dbReference type="PROSITE" id="PS50025"/>
    </source>
</evidence>
<dbReference type="CDD" id="cd00110">
    <property type="entry name" value="LamG"/>
    <property type="match status" value="5"/>
</dbReference>
<feature type="non-terminal residue" evidence="8">
    <location>
        <position position="1"/>
    </location>
</feature>
<dbReference type="SMART" id="SM00181">
    <property type="entry name" value="EGF"/>
    <property type="match status" value="3"/>
</dbReference>
<evidence type="ECO:0000313" key="9">
    <source>
        <dbReference type="Proteomes" id="UP000678393"/>
    </source>
</evidence>
<dbReference type="PANTHER" id="PTHR15036">
    <property type="entry name" value="PIKACHURIN-LIKE PROTEIN"/>
    <property type="match status" value="1"/>
</dbReference>
<keyword evidence="4" id="KW-1133">Transmembrane helix</keyword>
<dbReference type="Pfam" id="PF02210">
    <property type="entry name" value="Laminin_G_2"/>
    <property type="match status" value="5"/>
</dbReference>
<dbReference type="PANTHER" id="PTHR15036:SF94">
    <property type="entry name" value="INTESTINAL NEUREXIN-LIKE"/>
    <property type="match status" value="1"/>
</dbReference>
<feature type="domain" description="EGF-like" evidence="6">
    <location>
        <begin position="1037"/>
        <end position="1075"/>
    </location>
</feature>
<reference evidence="8" key="1">
    <citation type="submission" date="2021-04" db="EMBL/GenBank/DDBJ databases">
        <authorList>
            <consortium name="Molecular Ecology Group"/>
        </authorList>
    </citation>
    <scope>NUCLEOTIDE SEQUENCE</scope>
</reference>
<gene>
    <name evidence="8" type="ORF">CUNI_LOCUS17368</name>
</gene>
<dbReference type="OrthoDB" id="5813223at2759"/>
<accession>A0A8S3ZV24</accession>
<evidence type="ECO:0000259" key="6">
    <source>
        <dbReference type="PROSITE" id="PS50026"/>
    </source>
</evidence>
<dbReference type="InterPro" id="IPR013320">
    <property type="entry name" value="ConA-like_dom_sf"/>
</dbReference>
<comment type="caution">
    <text evidence="2">Lacks conserved residue(s) required for the propagation of feature annotation.</text>
</comment>
<dbReference type="Proteomes" id="UP000678393">
    <property type="component" value="Unassembled WGS sequence"/>
</dbReference>
<evidence type="ECO:0000256" key="2">
    <source>
        <dbReference type="PROSITE-ProRule" id="PRU00076"/>
    </source>
</evidence>
<dbReference type="Gene3D" id="2.60.120.200">
    <property type="match status" value="5"/>
</dbReference>
<dbReference type="InterPro" id="IPR000742">
    <property type="entry name" value="EGF"/>
</dbReference>
<feature type="domain" description="EGF-like" evidence="6">
    <location>
        <begin position="796"/>
        <end position="833"/>
    </location>
</feature>
<evidence type="ECO:0000256" key="1">
    <source>
        <dbReference type="ARBA" id="ARBA00023157"/>
    </source>
</evidence>
<feature type="domain" description="Laminin G" evidence="5">
    <location>
        <begin position="1081"/>
        <end position="1267"/>
    </location>
</feature>
<feature type="disulfide bond" evidence="2">
    <location>
        <begin position="1045"/>
        <end position="1062"/>
    </location>
</feature>
<dbReference type="PROSITE" id="PS50025">
    <property type="entry name" value="LAM_G_DOMAIN"/>
    <property type="match status" value="5"/>
</dbReference>
<feature type="domain" description="Laminin G" evidence="5">
    <location>
        <begin position="612"/>
        <end position="795"/>
    </location>
</feature>
<dbReference type="Gene3D" id="2.60.120.1000">
    <property type="match status" value="1"/>
</dbReference>
<protein>
    <submittedName>
        <fullName evidence="8">Uncharacterized protein</fullName>
    </submittedName>
</protein>
<evidence type="ECO:0000256" key="4">
    <source>
        <dbReference type="SAM" id="Phobius"/>
    </source>
</evidence>
<feature type="non-terminal residue" evidence="8">
    <location>
        <position position="1588"/>
    </location>
</feature>
<feature type="domain" description="EGF-like" evidence="6">
    <location>
        <begin position="371"/>
        <end position="409"/>
    </location>
</feature>
<dbReference type="SUPFAM" id="SSF49899">
    <property type="entry name" value="Concanavalin A-like lectins/glucanases"/>
    <property type="match status" value="5"/>
</dbReference>
<dbReference type="PROSITE" id="PS01186">
    <property type="entry name" value="EGF_2"/>
    <property type="match status" value="1"/>
</dbReference>
<feature type="domain" description="Fibrinogen C-terminal" evidence="7">
    <location>
        <begin position="408"/>
        <end position="463"/>
    </location>
</feature>
<keyword evidence="9" id="KW-1185">Reference proteome</keyword>
<dbReference type="CDD" id="cd00054">
    <property type="entry name" value="EGF_CA"/>
    <property type="match status" value="1"/>
</dbReference>
<feature type="domain" description="Laminin G" evidence="5">
    <location>
        <begin position="1"/>
        <end position="185"/>
    </location>
</feature>
<sequence>STTITFRGYEWIAYQLYSKPGERLFSDHNRISVEFKTDRGSGVLLYAVGGTPYHNHITVSIYSGAIHASVSFEQDDLTFSEGIGLDDGRWHNLTIDHRRDVIAFYLDGRPSVKRITRGDIYLSLDPYIYIGGGDNFVQTKGLPVTQSFVGCLRNVYISDVSVLYELSNGNSRCSYHGGQSPKYGCEKVSEVPISFPRSSSMLRWASGSREQNLSAEFKIQTFQNEAIVMFVELISKRDSGAGFDFGSLELWISDKLAVAQFQPSSRDLSTHENVTVPTIVADGLVHDIRVFLLNNKVKLEVDGNSAYSAAYNRILEHRGTVVLGYSLRQIDKRYGYVGCMHGIKLQGQRLDPIALIQSDAAVGLLLDGCHLVNHCGKKHICEHNSACLSDWDGVHCLCQNGHYEGKACHFSKYAATCEEYYRMGYLSSGVYPIDVDGAGPLNHAFVQCEMDEAIGGGVTVVEHNFEPNFTVRAPWLPDSQYHLKYREMSRDQLTRLTLTSGSCEQYLQYDCTKSPIRLSKKTWFKSTNGEIVDYIGSHTSGYCNCPKDTACDGEHCYCDHGSPKPQSDKGFNRMRHQLPIMELTFLQNDEGFAEMTLGPLKCWGSDLQPSDQSVTITHSDSYVRLHAWRKGDLRVNFKTHQTNSVLLYHSNNLQEETAFHGSNSKGNTFYIKIISEFQVTFYLSFGNTEIKETLTSLNRLDHGDWHVVIIEHDSHNVRFTLDSIRVLVELPKDIDNIADFSGILYLGGVPYKTNDPVVDSTSGFTGCLYGFMYNQQTVDLTALIDGSMNGVSKGCMSSCWPNPCHNGGVCQENWVHYTCLCSDPWAHMGDNCETDLNKDAVTFSGLPASFLFFDVTDSPGVLDGTVVLSFRTFQSEAQLLYVHDHLGNFVQLELSNAHTVTISYNNLNQIVRDSVRTDEPLNDGRWKQIVAENYFNFTRLMVLGQSKVIEIRRGRIQSYSVDPFSRSLYQQSVFLARPSLMPAPYIHAYIGGVKDMASSTVPLIGCVRGVRIGDHVFHLQDAAVALNNKTLVVEACDDGCDENSCHNNGYCVEKWGQKSFQCDCAENGFSGNRCEIEPSVSLSGNTVIHHTFQLPIMDQYSLSERLSFRFKADIKVNSSSHSILAYVTSTVSQDYVLVKLDSSGNVVLETNQGVGIYRMTVPGRYADGRPHDFTYIREGSKMVVKVDDIKEANINYPDYPLNNIDTIYIGGYITGQHEFGNTANFSGCISNTAYIPKDTSSLILHTLRDLYLKVPNIEVLGDTTRSCSTSYVEVYSTTATPLPPRATPGTFATVTMPPWEHSELRVVTLSPVPKQSSLPTTSAATTIASGAKNKTYPVVSSTSKEPVYDVTIIIIVSVIAAIVITSLCVALVMVHYRRQRGDYLVKKEGEADMEMKQPLNHTNNSSPYSVAAPFTSHTIPRFVSRNHSHGTTNNSSVPADHLAKLDEFSMITAILGPRAPKADTLPLDLSRKRSGQANYPVLDDEKDYINPIYNARKQRPASSISEVLEELERRQLPLSNGSPVVVGRSHGEGDLEWDPQADTTTPVKNDDIIYFNPTLLPPIPDELEESTHSSFSRQPSSFGGDSYQ</sequence>
<feature type="region of interest" description="Disordered" evidence="3">
    <location>
        <begin position="1522"/>
        <end position="1588"/>
    </location>
</feature>
<dbReference type="InterPro" id="IPR001791">
    <property type="entry name" value="Laminin_G"/>
</dbReference>
<dbReference type="SMART" id="SM00282">
    <property type="entry name" value="LamG"/>
    <property type="match status" value="5"/>
</dbReference>
<feature type="domain" description="Laminin G" evidence="5">
    <location>
        <begin position="190"/>
        <end position="369"/>
    </location>
</feature>
<name>A0A8S3ZV24_9EUPU</name>
<dbReference type="InterPro" id="IPR002181">
    <property type="entry name" value="Fibrinogen_a/b/g_C_dom"/>
</dbReference>
<dbReference type="EMBL" id="CAJHNH020004890">
    <property type="protein sequence ID" value="CAG5131810.1"/>
    <property type="molecule type" value="Genomic_DNA"/>
</dbReference>
<comment type="caution">
    <text evidence="8">The sequence shown here is derived from an EMBL/GenBank/DDBJ whole genome shotgun (WGS) entry which is preliminary data.</text>
</comment>
<evidence type="ECO:0000259" key="7">
    <source>
        <dbReference type="PROSITE" id="PS51406"/>
    </source>
</evidence>
<feature type="compositionally biased region" description="Polar residues" evidence="3">
    <location>
        <begin position="1572"/>
        <end position="1588"/>
    </location>
</feature>
<keyword evidence="2" id="KW-0245">EGF-like domain</keyword>
<keyword evidence="1 2" id="KW-1015">Disulfide bond</keyword>
<feature type="transmembrane region" description="Helical" evidence="4">
    <location>
        <begin position="1350"/>
        <end position="1374"/>
    </location>
</feature>